<reference evidence="2" key="1">
    <citation type="submission" date="2015-07" db="EMBL/GenBank/DDBJ databases">
        <title>Transcriptome Assembly of Anthurium amnicola.</title>
        <authorList>
            <person name="Suzuki J."/>
        </authorList>
    </citation>
    <scope>NUCLEOTIDE SEQUENCE</scope>
</reference>
<dbReference type="PANTHER" id="PTHR47389">
    <property type="entry name" value="OS09G0436400 PROTEIN"/>
    <property type="match status" value="1"/>
</dbReference>
<dbReference type="GO" id="GO:0006508">
    <property type="term" value="P:proteolysis"/>
    <property type="evidence" value="ECO:0007669"/>
    <property type="project" value="UniProtKB-KW"/>
</dbReference>
<protein>
    <submittedName>
        <fullName evidence="2">Putative protease Do-like 14</fullName>
    </submittedName>
</protein>
<evidence type="ECO:0000259" key="1">
    <source>
        <dbReference type="SMART" id="SM00228"/>
    </source>
</evidence>
<dbReference type="InterPro" id="IPR009003">
    <property type="entry name" value="Peptidase_S1_PA"/>
</dbReference>
<dbReference type="EMBL" id="GDJX01024762">
    <property type="protein sequence ID" value="JAT43174.1"/>
    <property type="molecule type" value="Transcribed_RNA"/>
</dbReference>
<name>A0A1D1XLB1_9ARAE</name>
<dbReference type="SUPFAM" id="SSF50156">
    <property type="entry name" value="PDZ domain-like"/>
    <property type="match status" value="1"/>
</dbReference>
<keyword evidence="2" id="KW-0645">Protease</keyword>
<feature type="domain" description="PDZ" evidence="1">
    <location>
        <begin position="299"/>
        <end position="386"/>
    </location>
</feature>
<dbReference type="Gene3D" id="2.30.42.10">
    <property type="match status" value="1"/>
</dbReference>
<keyword evidence="2" id="KW-0378">Hydrolase</keyword>
<dbReference type="Pfam" id="PF13365">
    <property type="entry name" value="Trypsin_2"/>
    <property type="match status" value="1"/>
</dbReference>
<dbReference type="PANTHER" id="PTHR47389:SF4">
    <property type="entry name" value="OS09G0436400 PROTEIN"/>
    <property type="match status" value="1"/>
</dbReference>
<evidence type="ECO:0000313" key="2">
    <source>
        <dbReference type="EMBL" id="JAT43174.1"/>
    </source>
</evidence>
<dbReference type="InterPro" id="IPR043504">
    <property type="entry name" value="Peptidase_S1_PA_chymotrypsin"/>
</dbReference>
<dbReference type="InterPro" id="IPR036034">
    <property type="entry name" value="PDZ_sf"/>
</dbReference>
<sequence>SLSLSLRYKMLFQVPPKKRARADPWERDAKEESYSPDVINYIRNYSRRHPKFYSFPENLYLDIYTKRAALKASPAVVSLVSYSDEEEIFHSSGTVIEGDDTSGIVLTSASLIRCPTNKNAVVDNVKVVAFLSDGKSYEGQILAYDLYYNIAALRIQSNAPLPIASLTHLDDSITVDPNELCSREEKAFQLRPHSSSFNLIPGDKVIAIGRYFIKPFELMAAPGEFSLDRCQDEEYDCKELFRANCIITRCGTGGPLINRFGEVIGIITFYDTLFTPFIPINVACKWWEHYKKNGETRRLWLGMEVTNFYAAELHIIEKITQKFPNVFKGLIVEEVMPGSSADSAGICPNDVIVQCGGKTVRSFLEFFEVMWDKGMDPVELIVIRESADDPLHVTMVDVAPTLDVPSPT</sequence>
<dbReference type="InterPro" id="IPR001478">
    <property type="entry name" value="PDZ"/>
</dbReference>
<dbReference type="SUPFAM" id="SSF50494">
    <property type="entry name" value="Trypsin-like serine proteases"/>
    <property type="match status" value="1"/>
</dbReference>
<organism evidence="2">
    <name type="scientific">Anthurium amnicola</name>
    <dbReference type="NCBI Taxonomy" id="1678845"/>
    <lineage>
        <taxon>Eukaryota</taxon>
        <taxon>Viridiplantae</taxon>
        <taxon>Streptophyta</taxon>
        <taxon>Embryophyta</taxon>
        <taxon>Tracheophyta</taxon>
        <taxon>Spermatophyta</taxon>
        <taxon>Magnoliopsida</taxon>
        <taxon>Liliopsida</taxon>
        <taxon>Araceae</taxon>
        <taxon>Pothoideae</taxon>
        <taxon>Potheae</taxon>
        <taxon>Anthurium</taxon>
    </lineage>
</organism>
<dbReference type="InterPro" id="IPR041489">
    <property type="entry name" value="PDZ_6"/>
</dbReference>
<accession>A0A1D1XLB1</accession>
<feature type="non-terminal residue" evidence="2">
    <location>
        <position position="1"/>
    </location>
</feature>
<dbReference type="Pfam" id="PF17820">
    <property type="entry name" value="PDZ_6"/>
    <property type="match status" value="1"/>
</dbReference>
<dbReference type="AlphaFoldDB" id="A0A1D1XLB1"/>
<dbReference type="GO" id="GO:0008233">
    <property type="term" value="F:peptidase activity"/>
    <property type="evidence" value="ECO:0007669"/>
    <property type="project" value="UniProtKB-KW"/>
</dbReference>
<gene>
    <name evidence="2" type="primary">DEGP14_6</name>
    <name evidence="2" type="ORF">g.120694</name>
</gene>
<dbReference type="Gene3D" id="2.40.10.10">
    <property type="entry name" value="Trypsin-like serine proteases"/>
    <property type="match status" value="2"/>
</dbReference>
<proteinExistence type="predicted"/>
<dbReference type="SMART" id="SM00228">
    <property type="entry name" value="PDZ"/>
    <property type="match status" value="1"/>
</dbReference>